<evidence type="ECO:0000313" key="2">
    <source>
        <dbReference type="EMBL" id="GIE04274.1"/>
    </source>
</evidence>
<protein>
    <submittedName>
        <fullName evidence="2">Transcriptional regulator</fullName>
    </submittedName>
</protein>
<evidence type="ECO:0000259" key="1">
    <source>
        <dbReference type="PROSITE" id="PS50943"/>
    </source>
</evidence>
<dbReference type="RefSeq" id="WP_203730867.1">
    <property type="nucleotide sequence ID" value="NZ_BAAATX010000016.1"/>
</dbReference>
<comment type="caution">
    <text evidence="2">The sequence shown here is derived from an EMBL/GenBank/DDBJ whole genome shotgun (WGS) entry which is preliminary data.</text>
</comment>
<dbReference type="SMART" id="SM00530">
    <property type="entry name" value="HTH_XRE"/>
    <property type="match status" value="1"/>
</dbReference>
<name>A0ABQ3Z405_9ACTN</name>
<dbReference type="EMBL" id="BOML01000043">
    <property type="protein sequence ID" value="GIE04274.1"/>
    <property type="molecule type" value="Genomic_DNA"/>
</dbReference>
<feature type="domain" description="HTH cro/C1-type" evidence="1">
    <location>
        <begin position="24"/>
        <end position="78"/>
    </location>
</feature>
<dbReference type="SUPFAM" id="SSF47413">
    <property type="entry name" value="lambda repressor-like DNA-binding domains"/>
    <property type="match status" value="1"/>
</dbReference>
<dbReference type="Pfam" id="PF13560">
    <property type="entry name" value="HTH_31"/>
    <property type="match status" value="1"/>
</dbReference>
<reference evidence="2 3" key="1">
    <citation type="submission" date="2021-01" db="EMBL/GenBank/DDBJ databases">
        <title>Whole genome shotgun sequence of Actinoplanes durhamensis NBRC 14914.</title>
        <authorList>
            <person name="Komaki H."/>
            <person name="Tamura T."/>
        </authorList>
    </citation>
    <scope>NUCLEOTIDE SEQUENCE [LARGE SCALE GENOMIC DNA]</scope>
    <source>
        <strain evidence="2 3">NBRC 14914</strain>
    </source>
</reference>
<organism evidence="2 3">
    <name type="scientific">Paractinoplanes durhamensis</name>
    <dbReference type="NCBI Taxonomy" id="113563"/>
    <lineage>
        <taxon>Bacteria</taxon>
        <taxon>Bacillati</taxon>
        <taxon>Actinomycetota</taxon>
        <taxon>Actinomycetes</taxon>
        <taxon>Micromonosporales</taxon>
        <taxon>Micromonosporaceae</taxon>
        <taxon>Paractinoplanes</taxon>
    </lineage>
</organism>
<dbReference type="Gene3D" id="1.10.260.40">
    <property type="entry name" value="lambda repressor-like DNA-binding domains"/>
    <property type="match status" value="1"/>
</dbReference>
<evidence type="ECO:0000313" key="3">
    <source>
        <dbReference type="Proteomes" id="UP000637628"/>
    </source>
</evidence>
<dbReference type="CDD" id="cd00093">
    <property type="entry name" value="HTH_XRE"/>
    <property type="match status" value="1"/>
</dbReference>
<dbReference type="Pfam" id="PF19054">
    <property type="entry name" value="DUF5753"/>
    <property type="match status" value="1"/>
</dbReference>
<sequence>MTESPPPAEQPTAEQPADAVGAMLARWRKARKMTGQALGDRVGMSQAKISRLETGAVTAEPADVRLIGEKLGIPATEVIQAVALAERGQERLTDWTTARPRLVERQQEVGRVEMQAREIRVFQPAVVPGLTQTSEYARAVLFALKDLYDPHNSDSPLAVSEAVNARMKRSEILFLPDHKFYFLITEQVLRNRVCEPAAMVAQIARVRELANCQNVDFRILPDTAELPVAPYHGFSIIDDRQISVDLLNTMVWSNGRKTIQDYRRVFDALLSVASTDINDLLNAYQARYARMLLPESMAG</sequence>
<accession>A0ABQ3Z405</accession>
<proteinExistence type="predicted"/>
<keyword evidence="3" id="KW-1185">Reference proteome</keyword>
<dbReference type="InterPro" id="IPR010982">
    <property type="entry name" value="Lambda_DNA-bd_dom_sf"/>
</dbReference>
<dbReference type="PROSITE" id="PS50943">
    <property type="entry name" value="HTH_CROC1"/>
    <property type="match status" value="1"/>
</dbReference>
<dbReference type="InterPro" id="IPR001387">
    <property type="entry name" value="Cro/C1-type_HTH"/>
</dbReference>
<dbReference type="Proteomes" id="UP000637628">
    <property type="component" value="Unassembled WGS sequence"/>
</dbReference>
<gene>
    <name evidence="2" type="ORF">Adu01nite_56240</name>
</gene>
<dbReference type="InterPro" id="IPR043917">
    <property type="entry name" value="DUF5753"/>
</dbReference>